<dbReference type="PANTHER" id="PTHR44227:SF3">
    <property type="entry name" value="PROTEIN O-MANNOSYL-TRANSFERASE TMTC4"/>
    <property type="match status" value="1"/>
</dbReference>
<keyword evidence="2" id="KW-0802">TPR repeat</keyword>
<evidence type="ECO:0000256" key="3">
    <source>
        <dbReference type="SAM" id="Phobius"/>
    </source>
</evidence>
<keyword evidence="3" id="KW-1133">Transmembrane helix</keyword>
<keyword evidence="5" id="KW-1185">Reference proteome</keyword>
<name>A0A1I2K670_9GAMM</name>
<evidence type="ECO:0008006" key="6">
    <source>
        <dbReference type="Google" id="ProtNLM"/>
    </source>
</evidence>
<dbReference type="Proteomes" id="UP000199771">
    <property type="component" value="Unassembled WGS sequence"/>
</dbReference>
<dbReference type="Gene3D" id="1.25.40.10">
    <property type="entry name" value="Tetratricopeptide repeat domain"/>
    <property type="match status" value="1"/>
</dbReference>
<feature type="transmembrane region" description="Helical" evidence="3">
    <location>
        <begin position="279"/>
        <end position="301"/>
    </location>
</feature>
<evidence type="ECO:0000313" key="5">
    <source>
        <dbReference type="Proteomes" id="UP000199771"/>
    </source>
</evidence>
<evidence type="ECO:0000256" key="2">
    <source>
        <dbReference type="ARBA" id="ARBA00022803"/>
    </source>
</evidence>
<feature type="transmembrane region" description="Helical" evidence="3">
    <location>
        <begin position="404"/>
        <end position="424"/>
    </location>
</feature>
<sequence>MTPPSPLLQRGSLWMAIAMLITAALYWPGLRGGYVFDDYPNIVDNTALQIESVSVPALVRAALSSPSSAFKRPLASVSFALNHAFTGLDPFWMKLTNLALHLLNGGLLFLLGCALLRAARPLADDAAGRRMAALLAAAWLLLPINLTAVLYVVQRMESLAQIFIVLGLLGYLRGRREMQTEPWRGAVMAAASLVVMTGLGLLAKETAVLLPLLAFILEWLVLGGLSRGSATRTPLLLIFVGVLGVPLVVGSLWVIPMVLDPQIWVHRDFTLGQRLLTEARVLVAYIAWTFIPLPGWLSFYHDHFPVSTGLTQPWTTLPALVVIAAWAALIFVVRRRRPLLALGLAWYLAAHSLTGTILPLELVFEHRNYFASYALLLAALPLLWPLPDTSADAQSVPERRPTQLLVGALLVFWSLFTALSALAWSHPLRLAVELAGRAPHSPRAQYELGRTALVLSAYDPHSPLIETAQQAFETAARLPGASILPEQALIYMNARMNRPIAENWWQHMFEKIRAHPPSAEEDGAIMALTRCARDGDCALPVDKMIELYATALSHPNPRAGLLIAYGDYAWNVLHDPALAERLVRDAVAQAPHEPAYRVTLIQIQLATGDITAATEQLRELERLNRWGTLDEEITALRAAMPAS</sequence>
<dbReference type="STRING" id="1076937.SAMN04488120_1125"/>
<gene>
    <name evidence="4" type="ORF">SAMN04488120_1125</name>
</gene>
<feature type="transmembrane region" description="Helical" evidence="3">
    <location>
        <begin position="313"/>
        <end position="333"/>
    </location>
</feature>
<reference evidence="4 5" key="1">
    <citation type="submission" date="2016-10" db="EMBL/GenBank/DDBJ databases">
        <authorList>
            <person name="de Groot N.N."/>
        </authorList>
    </citation>
    <scope>NUCLEOTIDE SEQUENCE [LARGE SCALE GENOMIC DNA]</scope>
    <source>
        <strain evidence="4 5">DSM 23609</strain>
    </source>
</reference>
<feature type="transmembrane region" description="Helical" evidence="3">
    <location>
        <begin position="235"/>
        <end position="259"/>
    </location>
</feature>
<dbReference type="EMBL" id="FOOC01000012">
    <property type="protein sequence ID" value="SFF60697.1"/>
    <property type="molecule type" value="Genomic_DNA"/>
</dbReference>
<organism evidence="4 5">
    <name type="scientific">Fontimonas thermophila</name>
    <dbReference type="NCBI Taxonomy" id="1076937"/>
    <lineage>
        <taxon>Bacteria</taxon>
        <taxon>Pseudomonadati</taxon>
        <taxon>Pseudomonadota</taxon>
        <taxon>Gammaproteobacteria</taxon>
        <taxon>Nevskiales</taxon>
        <taxon>Nevskiaceae</taxon>
        <taxon>Fontimonas</taxon>
    </lineage>
</organism>
<feature type="transmembrane region" description="Helical" evidence="3">
    <location>
        <begin position="339"/>
        <end position="360"/>
    </location>
</feature>
<proteinExistence type="predicted"/>
<evidence type="ECO:0000256" key="1">
    <source>
        <dbReference type="ARBA" id="ARBA00022737"/>
    </source>
</evidence>
<feature type="transmembrane region" description="Helical" evidence="3">
    <location>
        <begin position="158"/>
        <end position="174"/>
    </location>
</feature>
<dbReference type="AlphaFoldDB" id="A0A1I2K670"/>
<keyword evidence="3" id="KW-0472">Membrane</keyword>
<feature type="transmembrane region" description="Helical" evidence="3">
    <location>
        <begin position="131"/>
        <end position="152"/>
    </location>
</feature>
<evidence type="ECO:0000313" key="4">
    <source>
        <dbReference type="EMBL" id="SFF60697.1"/>
    </source>
</evidence>
<feature type="transmembrane region" description="Helical" evidence="3">
    <location>
        <begin position="12"/>
        <end position="30"/>
    </location>
</feature>
<dbReference type="InterPro" id="IPR052346">
    <property type="entry name" value="O-mannosyl-transferase_TMTC"/>
</dbReference>
<accession>A0A1I2K670</accession>
<keyword evidence="1" id="KW-0677">Repeat</keyword>
<dbReference type="InterPro" id="IPR011990">
    <property type="entry name" value="TPR-like_helical_dom_sf"/>
</dbReference>
<dbReference type="PANTHER" id="PTHR44227">
    <property type="match status" value="1"/>
</dbReference>
<feature type="transmembrane region" description="Helical" evidence="3">
    <location>
        <begin position="98"/>
        <end position="119"/>
    </location>
</feature>
<protein>
    <recommendedName>
        <fullName evidence="6">Tetratricopeptide repeat-containing protein</fullName>
    </recommendedName>
</protein>
<feature type="transmembrane region" description="Helical" evidence="3">
    <location>
        <begin position="367"/>
        <end position="384"/>
    </location>
</feature>
<dbReference type="RefSeq" id="WP_200769600.1">
    <property type="nucleotide sequence ID" value="NZ_FOOC01000012.1"/>
</dbReference>
<keyword evidence="3" id="KW-0812">Transmembrane</keyword>